<comment type="caution">
    <text evidence="1">The sequence shown here is derived from an EMBL/GenBank/DDBJ whole genome shotgun (WGS) entry which is preliminary data.</text>
</comment>
<keyword evidence="2" id="KW-1185">Reference proteome</keyword>
<evidence type="ECO:0000313" key="2">
    <source>
        <dbReference type="Proteomes" id="UP001171606"/>
    </source>
</evidence>
<reference evidence="1" key="1">
    <citation type="submission" date="2023-07" db="EMBL/GenBank/DDBJ databases">
        <title>A collection of bacterial strains from the Burkholderia cepacia Research Laboratory and Repository.</title>
        <authorList>
            <person name="Lipuma J."/>
            <person name="Spilker T."/>
            <person name="Caverly L."/>
        </authorList>
    </citation>
    <scope>NUCLEOTIDE SEQUENCE</scope>
    <source>
        <strain evidence="1">AU42020</strain>
    </source>
</reference>
<protein>
    <recommendedName>
        <fullName evidence="3">DUF2591 domain-containing protein</fullName>
    </recommendedName>
</protein>
<evidence type="ECO:0000313" key="1">
    <source>
        <dbReference type="EMBL" id="MDN7934579.1"/>
    </source>
</evidence>
<name>A0ABT8PHU1_9BURK</name>
<dbReference type="RefSeq" id="WP_301756689.1">
    <property type="nucleotide sequence ID" value="NZ_JAUJSQ010000011.1"/>
</dbReference>
<sequence>MFEILEQPELRPLEGHKFAGKTVEEVARYLEQALRVPGLEPEWVIVANQSRYANEAVFGRKPWSKWPVDAENQRRSSVSIQRGMVEGWIVHIDTIWRDAELGVGHWRTQPLIRMKTLTRSDAWAVAAVVSNLLDID</sequence>
<accession>A0ABT8PHU1</accession>
<gene>
    <name evidence="1" type="ORF">QZM52_25145</name>
</gene>
<dbReference type="EMBL" id="JAUJSQ010000011">
    <property type="protein sequence ID" value="MDN7934579.1"/>
    <property type="molecule type" value="Genomic_DNA"/>
</dbReference>
<dbReference type="Proteomes" id="UP001171606">
    <property type="component" value="Unassembled WGS sequence"/>
</dbReference>
<proteinExistence type="predicted"/>
<organism evidence="1 2">
    <name type="scientific">Burkholderia metallica</name>
    <dbReference type="NCBI Taxonomy" id="488729"/>
    <lineage>
        <taxon>Bacteria</taxon>
        <taxon>Pseudomonadati</taxon>
        <taxon>Pseudomonadota</taxon>
        <taxon>Betaproteobacteria</taxon>
        <taxon>Burkholderiales</taxon>
        <taxon>Burkholderiaceae</taxon>
        <taxon>Burkholderia</taxon>
        <taxon>Burkholderia cepacia complex</taxon>
    </lineage>
</organism>
<evidence type="ECO:0008006" key="3">
    <source>
        <dbReference type="Google" id="ProtNLM"/>
    </source>
</evidence>